<reference evidence="1 2" key="1">
    <citation type="journal article" date="2021" name="Comput. Struct. Biotechnol. J.">
        <title>De novo genome assembly of the potent medicinal plant Rehmannia glutinosa using nanopore technology.</title>
        <authorList>
            <person name="Ma L."/>
            <person name="Dong C."/>
            <person name="Song C."/>
            <person name="Wang X."/>
            <person name="Zheng X."/>
            <person name="Niu Y."/>
            <person name="Chen S."/>
            <person name="Feng W."/>
        </authorList>
    </citation>
    <scope>NUCLEOTIDE SEQUENCE [LARGE SCALE GENOMIC DNA]</scope>
    <source>
        <strain evidence="1">DH-2019</strain>
    </source>
</reference>
<organism evidence="1 2">
    <name type="scientific">Rehmannia glutinosa</name>
    <name type="common">Chinese foxglove</name>
    <dbReference type="NCBI Taxonomy" id="99300"/>
    <lineage>
        <taxon>Eukaryota</taxon>
        <taxon>Viridiplantae</taxon>
        <taxon>Streptophyta</taxon>
        <taxon>Embryophyta</taxon>
        <taxon>Tracheophyta</taxon>
        <taxon>Spermatophyta</taxon>
        <taxon>Magnoliopsida</taxon>
        <taxon>eudicotyledons</taxon>
        <taxon>Gunneridae</taxon>
        <taxon>Pentapetalae</taxon>
        <taxon>asterids</taxon>
        <taxon>lamiids</taxon>
        <taxon>Lamiales</taxon>
        <taxon>Orobanchaceae</taxon>
        <taxon>Rehmannieae</taxon>
        <taxon>Rehmannia</taxon>
    </lineage>
</organism>
<dbReference type="InterPro" id="IPR051320">
    <property type="entry name" value="Viral_Replic_Matur_Polypro"/>
</dbReference>
<evidence type="ECO:0000313" key="1">
    <source>
        <dbReference type="EMBL" id="KAK6152787.1"/>
    </source>
</evidence>
<proteinExistence type="predicted"/>
<dbReference type="CDD" id="cd01647">
    <property type="entry name" value="RT_LTR"/>
    <property type="match status" value="1"/>
</dbReference>
<dbReference type="Proteomes" id="UP001318860">
    <property type="component" value="Unassembled WGS sequence"/>
</dbReference>
<dbReference type="InterPro" id="IPR043502">
    <property type="entry name" value="DNA/RNA_pol_sf"/>
</dbReference>
<dbReference type="Gene3D" id="3.30.70.270">
    <property type="match status" value="2"/>
</dbReference>
<accession>A0ABR0X2F0</accession>
<dbReference type="InterPro" id="IPR043128">
    <property type="entry name" value="Rev_trsase/Diguanyl_cyclase"/>
</dbReference>
<evidence type="ECO:0008006" key="3">
    <source>
        <dbReference type="Google" id="ProtNLM"/>
    </source>
</evidence>
<name>A0ABR0X2F0_REHGL</name>
<sequence length="243" mass="28124">MEENFKPVVLPRRRLNPNMKEVVKAEVIKLLDLWAHLSNLRQEWWVSPVQVMLERLSGHLYYCFLDGMSGYFQIPIAPEDQEKTTFTCPYGTFAYRRMPFVFGDSFDLCLANLKKVLVRCEETNLVLNWEKCHFMVQEGIVLGHKISCRGIEVDKAKVDTISKLPPPASVKAIRSFLGHAGFYRRFIKDFSKIARPLTRLLEKDAVFDINDECLQAFNTLKEKLTTSPIMVAPDWSQPIRTHV</sequence>
<gene>
    <name evidence="1" type="ORF">DH2020_012426</name>
</gene>
<protein>
    <recommendedName>
        <fullName evidence="3">Retrovirus-related Pol polyprotein from transposon 17.6</fullName>
    </recommendedName>
</protein>
<comment type="caution">
    <text evidence="1">The sequence shown here is derived from an EMBL/GenBank/DDBJ whole genome shotgun (WGS) entry which is preliminary data.</text>
</comment>
<keyword evidence="2" id="KW-1185">Reference proteome</keyword>
<dbReference type="EMBL" id="JABTTQ020000006">
    <property type="protein sequence ID" value="KAK6152787.1"/>
    <property type="molecule type" value="Genomic_DNA"/>
</dbReference>
<dbReference type="PANTHER" id="PTHR33064:SF39">
    <property type="match status" value="1"/>
</dbReference>
<evidence type="ECO:0000313" key="2">
    <source>
        <dbReference type="Proteomes" id="UP001318860"/>
    </source>
</evidence>
<dbReference type="PANTHER" id="PTHR33064">
    <property type="entry name" value="POL PROTEIN"/>
    <property type="match status" value="1"/>
</dbReference>
<dbReference type="SUPFAM" id="SSF56672">
    <property type="entry name" value="DNA/RNA polymerases"/>
    <property type="match status" value="1"/>
</dbReference>
<dbReference type="Gene3D" id="3.10.10.10">
    <property type="entry name" value="HIV Type 1 Reverse Transcriptase, subunit A, domain 1"/>
    <property type="match status" value="1"/>
</dbReference>